<evidence type="ECO:0000313" key="2">
    <source>
        <dbReference type="Proteomes" id="UP000826195"/>
    </source>
</evidence>
<reference evidence="1 2" key="1">
    <citation type="journal article" date="2021" name="J. Hered.">
        <title>A chromosome-level genome assembly of the parasitoid wasp, Cotesia glomerata (Hymenoptera: Braconidae).</title>
        <authorList>
            <person name="Pinto B.J."/>
            <person name="Weis J.J."/>
            <person name="Gamble T."/>
            <person name="Ode P.J."/>
            <person name="Paul R."/>
            <person name="Zaspel J.M."/>
        </authorList>
    </citation>
    <scope>NUCLEOTIDE SEQUENCE [LARGE SCALE GENOMIC DNA]</scope>
    <source>
        <strain evidence="1">CgM1</strain>
    </source>
</reference>
<keyword evidence="2" id="KW-1185">Reference proteome</keyword>
<proteinExistence type="predicted"/>
<sequence>MRVRLRWCDGGGIVLRVVSRPTGDFGGGGVPDCRVRSKIICGIRLNASVFYIFNSNTRCLFNSMRGVRDQQGSTAVTSYGVLVNTYRNHARAQGQTEITCHEAT</sequence>
<dbReference type="Proteomes" id="UP000826195">
    <property type="component" value="Unassembled WGS sequence"/>
</dbReference>
<protein>
    <submittedName>
        <fullName evidence="1">Uncharacterized protein</fullName>
    </submittedName>
</protein>
<evidence type="ECO:0000313" key="1">
    <source>
        <dbReference type="EMBL" id="KAH0568035.1"/>
    </source>
</evidence>
<organism evidence="1 2">
    <name type="scientific">Cotesia glomerata</name>
    <name type="common">Lepidopteran parasitic wasp</name>
    <name type="synonym">Apanteles glomeratus</name>
    <dbReference type="NCBI Taxonomy" id="32391"/>
    <lineage>
        <taxon>Eukaryota</taxon>
        <taxon>Metazoa</taxon>
        <taxon>Ecdysozoa</taxon>
        <taxon>Arthropoda</taxon>
        <taxon>Hexapoda</taxon>
        <taxon>Insecta</taxon>
        <taxon>Pterygota</taxon>
        <taxon>Neoptera</taxon>
        <taxon>Endopterygota</taxon>
        <taxon>Hymenoptera</taxon>
        <taxon>Apocrita</taxon>
        <taxon>Ichneumonoidea</taxon>
        <taxon>Braconidae</taxon>
        <taxon>Microgastrinae</taxon>
        <taxon>Cotesia</taxon>
    </lineage>
</organism>
<dbReference type="AlphaFoldDB" id="A0AAV7J5K6"/>
<comment type="caution">
    <text evidence="1">The sequence shown here is derived from an EMBL/GenBank/DDBJ whole genome shotgun (WGS) entry which is preliminary data.</text>
</comment>
<gene>
    <name evidence="1" type="ORF">KQX54_017871</name>
</gene>
<name>A0AAV7J5K6_COTGL</name>
<accession>A0AAV7J5K6</accession>
<dbReference type="EMBL" id="JAHXZJ010000001">
    <property type="protein sequence ID" value="KAH0568035.1"/>
    <property type="molecule type" value="Genomic_DNA"/>
</dbReference>